<evidence type="ECO:0000313" key="2">
    <source>
        <dbReference type="Proteomes" id="UP001469553"/>
    </source>
</evidence>
<protein>
    <submittedName>
        <fullName evidence="1">Uncharacterized protein</fullName>
    </submittedName>
</protein>
<name>A0ABV0XZX1_9TELE</name>
<accession>A0ABV0XZX1</accession>
<sequence>MQPVVHLRQQSCEGDWVGGDWYFLNRTLESQASHYASLLRLHRVTCQAPVAYKQTVRRSLMTSKNILTLEGMKGTACLGTVMFCNPGKWRHVEISVENV</sequence>
<proteinExistence type="predicted"/>
<dbReference type="EMBL" id="JAHRIP010019161">
    <property type="protein sequence ID" value="MEQ2286891.1"/>
    <property type="molecule type" value="Genomic_DNA"/>
</dbReference>
<reference evidence="1 2" key="1">
    <citation type="submission" date="2021-06" db="EMBL/GenBank/DDBJ databases">
        <authorList>
            <person name="Palmer J.M."/>
        </authorList>
    </citation>
    <scope>NUCLEOTIDE SEQUENCE [LARGE SCALE GENOMIC DNA]</scope>
    <source>
        <strain evidence="1 2">AS_MEX2019</strain>
        <tissue evidence="1">Muscle</tissue>
    </source>
</reference>
<dbReference type="Proteomes" id="UP001469553">
    <property type="component" value="Unassembled WGS sequence"/>
</dbReference>
<keyword evidence="2" id="KW-1185">Reference proteome</keyword>
<evidence type="ECO:0000313" key="1">
    <source>
        <dbReference type="EMBL" id="MEQ2286891.1"/>
    </source>
</evidence>
<comment type="caution">
    <text evidence="1">The sequence shown here is derived from an EMBL/GenBank/DDBJ whole genome shotgun (WGS) entry which is preliminary data.</text>
</comment>
<gene>
    <name evidence="1" type="ORF">AMECASPLE_007030</name>
</gene>
<organism evidence="1 2">
    <name type="scientific">Ameca splendens</name>
    <dbReference type="NCBI Taxonomy" id="208324"/>
    <lineage>
        <taxon>Eukaryota</taxon>
        <taxon>Metazoa</taxon>
        <taxon>Chordata</taxon>
        <taxon>Craniata</taxon>
        <taxon>Vertebrata</taxon>
        <taxon>Euteleostomi</taxon>
        <taxon>Actinopterygii</taxon>
        <taxon>Neopterygii</taxon>
        <taxon>Teleostei</taxon>
        <taxon>Neoteleostei</taxon>
        <taxon>Acanthomorphata</taxon>
        <taxon>Ovalentaria</taxon>
        <taxon>Atherinomorphae</taxon>
        <taxon>Cyprinodontiformes</taxon>
        <taxon>Goodeidae</taxon>
        <taxon>Ameca</taxon>
    </lineage>
</organism>